<evidence type="ECO:0000256" key="1">
    <source>
        <dbReference type="SAM" id="Phobius"/>
    </source>
</evidence>
<gene>
    <name evidence="3" type="ORF">UFOPK1722_00661</name>
</gene>
<dbReference type="Gene3D" id="2.60.200.20">
    <property type="match status" value="1"/>
</dbReference>
<reference evidence="3" key="1">
    <citation type="submission" date="2020-05" db="EMBL/GenBank/DDBJ databases">
        <authorList>
            <person name="Chiriac C."/>
            <person name="Salcher M."/>
            <person name="Ghai R."/>
            <person name="Kavagutti S V."/>
        </authorList>
    </citation>
    <scope>NUCLEOTIDE SEQUENCE</scope>
</reference>
<dbReference type="Pfam" id="PF00498">
    <property type="entry name" value="FHA"/>
    <property type="match status" value="1"/>
</dbReference>
<proteinExistence type="predicted"/>
<dbReference type="EMBL" id="CAEZTS010000043">
    <property type="protein sequence ID" value="CAB4575704.1"/>
    <property type="molecule type" value="Genomic_DNA"/>
</dbReference>
<dbReference type="SMART" id="SM00240">
    <property type="entry name" value="FHA"/>
    <property type="match status" value="1"/>
</dbReference>
<name>A0A6J6EKN3_9ZZZZ</name>
<evidence type="ECO:0000313" key="3">
    <source>
        <dbReference type="EMBL" id="CAB4575704.1"/>
    </source>
</evidence>
<protein>
    <submittedName>
        <fullName evidence="3">Unannotated protein</fullName>
    </submittedName>
</protein>
<dbReference type="AlphaFoldDB" id="A0A6J6EKN3"/>
<keyword evidence="1" id="KW-1133">Transmembrane helix</keyword>
<sequence length="164" mass="17939">MITDQLLGLLKVVLLLALYAFFARVLWAVWNEIRVPAVSRVTLNVAGDDPRPTASVANDRKVARRHRVGSLLILSPADMKGVVVDVTDTDVVIGRDDSCTVQLAADTGASARHARIRRIDGHTTVQDLGSTNRTLVNGKEISEPTRLRVGDRIHIGLVTFEVRP</sequence>
<organism evidence="3">
    <name type="scientific">freshwater metagenome</name>
    <dbReference type="NCBI Taxonomy" id="449393"/>
    <lineage>
        <taxon>unclassified sequences</taxon>
        <taxon>metagenomes</taxon>
        <taxon>ecological metagenomes</taxon>
    </lineage>
</organism>
<feature type="transmembrane region" description="Helical" evidence="1">
    <location>
        <begin position="12"/>
        <end position="30"/>
    </location>
</feature>
<dbReference type="InterPro" id="IPR050923">
    <property type="entry name" value="Cell_Proc_Reg/RNA_Proc"/>
</dbReference>
<dbReference type="CDD" id="cd00060">
    <property type="entry name" value="FHA"/>
    <property type="match status" value="1"/>
</dbReference>
<accession>A0A6J6EKN3</accession>
<keyword evidence="1" id="KW-0812">Transmembrane</keyword>
<keyword evidence="1" id="KW-0472">Membrane</keyword>
<dbReference type="InterPro" id="IPR000253">
    <property type="entry name" value="FHA_dom"/>
</dbReference>
<feature type="domain" description="FHA" evidence="2">
    <location>
        <begin position="91"/>
        <end position="141"/>
    </location>
</feature>
<dbReference type="InterPro" id="IPR008984">
    <property type="entry name" value="SMAD_FHA_dom_sf"/>
</dbReference>
<evidence type="ECO:0000259" key="2">
    <source>
        <dbReference type="PROSITE" id="PS50006"/>
    </source>
</evidence>
<dbReference type="PANTHER" id="PTHR23308">
    <property type="entry name" value="NUCLEAR INHIBITOR OF PROTEIN PHOSPHATASE-1"/>
    <property type="match status" value="1"/>
</dbReference>
<dbReference type="SUPFAM" id="SSF49879">
    <property type="entry name" value="SMAD/FHA domain"/>
    <property type="match status" value="1"/>
</dbReference>
<dbReference type="PROSITE" id="PS50006">
    <property type="entry name" value="FHA_DOMAIN"/>
    <property type="match status" value="1"/>
</dbReference>